<gene>
    <name evidence="7" type="ORF">BBI08_16640</name>
</gene>
<evidence type="ECO:0000259" key="4">
    <source>
        <dbReference type="Pfam" id="PF00905"/>
    </source>
</evidence>
<dbReference type="PANTHER" id="PTHR30627">
    <property type="entry name" value="PEPTIDOGLYCAN D,D-TRANSPEPTIDASE"/>
    <property type="match status" value="1"/>
</dbReference>
<dbReference type="EMBL" id="CP016537">
    <property type="protein sequence ID" value="ANU15384.1"/>
    <property type="molecule type" value="Genomic_DNA"/>
</dbReference>
<evidence type="ECO:0000256" key="3">
    <source>
        <dbReference type="ARBA" id="ARBA00023136"/>
    </source>
</evidence>
<dbReference type="GO" id="GO:0071972">
    <property type="term" value="F:peptidoglycan L,D-transpeptidase activity"/>
    <property type="evidence" value="ECO:0007669"/>
    <property type="project" value="TreeGrafter"/>
</dbReference>
<dbReference type="Pfam" id="PF05223">
    <property type="entry name" value="MecA_N"/>
    <property type="match status" value="1"/>
</dbReference>
<dbReference type="InterPro" id="IPR050515">
    <property type="entry name" value="Beta-lactam/transpept"/>
</dbReference>
<organism evidence="7 8">
    <name type="scientific">Planococcus halocryophilus</name>
    <dbReference type="NCBI Taxonomy" id="1215089"/>
    <lineage>
        <taxon>Bacteria</taxon>
        <taxon>Bacillati</taxon>
        <taxon>Bacillota</taxon>
        <taxon>Bacilli</taxon>
        <taxon>Bacillales</taxon>
        <taxon>Caryophanaceae</taxon>
        <taxon>Planococcus</taxon>
    </lineage>
</organism>
<dbReference type="Gene3D" id="3.40.710.10">
    <property type="entry name" value="DD-peptidase/beta-lactamase superfamily"/>
    <property type="match status" value="1"/>
</dbReference>
<dbReference type="InterPro" id="IPR001460">
    <property type="entry name" value="PCN-bd_Tpept"/>
</dbReference>
<evidence type="ECO:0000313" key="7">
    <source>
        <dbReference type="EMBL" id="ANU15384.1"/>
    </source>
</evidence>
<dbReference type="GO" id="GO:0016740">
    <property type="term" value="F:transferase activity"/>
    <property type="evidence" value="ECO:0007669"/>
    <property type="project" value="UniProtKB-KW"/>
</dbReference>
<protein>
    <submittedName>
        <fullName evidence="7">Peptidoglycan glycosyltransferase</fullName>
    </submittedName>
</protein>
<dbReference type="InterPro" id="IPR036138">
    <property type="entry name" value="PBP_dimer_sf"/>
</dbReference>
<dbReference type="KEGG" id="phc:BBI08_16640"/>
<evidence type="ECO:0000256" key="2">
    <source>
        <dbReference type="ARBA" id="ARBA00007171"/>
    </source>
</evidence>
<dbReference type="Gene3D" id="3.90.1310.10">
    <property type="entry name" value="Penicillin-binding protein 2a (Domain 2)"/>
    <property type="match status" value="1"/>
</dbReference>
<dbReference type="SUPFAM" id="SSF56519">
    <property type="entry name" value="Penicillin binding protein dimerisation domain"/>
    <property type="match status" value="1"/>
</dbReference>
<dbReference type="InterPro" id="IPR012338">
    <property type="entry name" value="Beta-lactam/transpept-like"/>
</dbReference>
<dbReference type="AlphaFoldDB" id="A0A1C7DVF0"/>
<dbReference type="Gene3D" id="3.30.1390.30">
    <property type="entry name" value="Penicillin-binding protein 2a, domain 3"/>
    <property type="match status" value="1"/>
</dbReference>
<reference evidence="8" key="2">
    <citation type="submission" date="2016-10" db="EMBL/GenBank/DDBJ databases">
        <authorList>
            <person name="See-Too W.S."/>
        </authorList>
    </citation>
    <scope>NUCLEOTIDE SEQUENCE [LARGE SCALE GENOMIC DNA]</scope>
    <source>
        <strain evidence="8">DSM 24743</strain>
    </source>
</reference>
<accession>A0A1C7DVF0</accession>
<dbReference type="GO" id="GO:0005886">
    <property type="term" value="C:plasma membrane"/>
    <property type="evidence" value="ECO:0007669"/>
    <property type="project" value="TreeGrafter"/>
</dbReference>
<dbReference type="Gene3D" id="3.10.450.100">
    <property type="entry name" value="NTF2-like, domain 1"/>
    <property type="match status" value="1"/>
</dbReference>
<dbReference type="SUPFAM" id="SSF54427">
    <property type="entry name" value="NTF2-like"/>
    <property type="match status" value="1"/>
</dbReference>
<evidence type="ECO:0000256" key="1">
    <source>
        <dbReference type="ARBA" id="ARBA00004370"/>
    </source>
</evidence>
<proteinExistence type="inferred from homology"/>
<comment type="similarity">
    <text evidence="2">Belongs to the transpeptidase family.</text>
</comment>
<dbReference type="GO" id="GO:0071555">
    <property type="term" value="P:cell wall organization"/>
    <property type="evidence" value="ECO:0007669"/>
    <property type="project" value="TreeGrafter"/>
</dbReference>
<comment type="subcellular location">
    <subcellularLocation>
        <location evidence="1">Membrane</location>
    </subcellularLocation>
</comment>
<evidence type="ECO:0000259" key="5">
    <source>
        <dbReference type="Pfam" id="PF03717"/>
    </source>
</evidence>
<keyword evidence="7" id="KW-0808">Transferase</keyword>
<keyword evidence="8" id="KW-1185">Reference proteome</keyword>
<dbReference type="GO" id="GO:0008658">
    <property type="term" value="F:penicillin binding"/>
    <property type="evidence" value="ECO:0007669"/>
    <property type="project" value="InterPro"/>
</dbReference>
<reference evidence="8" key="1">
    <citation type="submission" date="2016-07" db="EMBL/GenBank/DDBJ databases">
        <authorList>
            <person name="See-Too W.S."/>
        </authorList>
    </citation>
    <scope>NUCLEOTIDE SEQUENCE [LARGE SCALE GENOMIC DNA]</scope>
    <source>
        <strain evidence="8">DSM 24743</strain>
    </source>
</reference>
<feature type="domain" description="Penicillin-binding protein transpeptidase" evidence="4">
    <location>
        <begin position="362"/>
        <end position="672"/>
    </location>
</feature>
<dbReference type="InterPro" id="IPR007887">
    <property type="entry name" value="MecA_N"/>
</dbReference>
<dbReference type="InterPro" id="IPR032710">
    <property type="entry name" value="NTF2-like_dom_sf"/>
</dbReference>
<evidence type="ECO:0000259" key="6">
    <source>
        <dbReference type="Pfam" id="PF05223"/>
    </source>
</evidence>
<dbReference type="Proteomes" id="UP000092687">
    <property type="component" value="Chromosome"/>
</dbReference>
<dbReference type="PANTHER" id="PTHR30627:SF25">
    <property type="entry name" value="PENICILLIN-BINDING PROTEIN 3"/>
    <property type="match status" value="1"/>
</dbReference>
<dbReference type="SUPFAM" id="SSF56601">
    <property type="entry name" value="beta-lactamase/transpeptidase-like"/>
    <property type="match status" value="1"/>
</dbReference>
<evidence type="ECO:0000313" key="8">
    <source>
        <dbReference type="Proteomes" id="UP000092687"/>
    </source>
</evidence>
<dbReference type="Pfam" id="PF00905">
    <property type="entry name" value="Transpeptidase"/>
    <property type="match status" value="1"/>
</dbReference>
<dbReference type="Pfam" id="PF03717">
    <property type="entry name" value="PBP_dimer"/>
    <property type="match status" value="1"/>
</dbReference>
<sequence>MGGYVLTKKITIILTLAFLILLAGCQPSPTPEERLKAYIDHWNNAEFTEMYSAYLNKGTKDAYAPEDFVERQQKFYEDLAITNVEVSYTKPAEETEWDPEKPADFPVQIQMDTLAGPVAFEKTMSLLVESQDDTEDWFVEWDPSFIFEQLEKGDEVRVSTTTADRGEILDRNQKAIAINGTGYNIGVVPENFKKESSKEELAEVLGISVDFIDEKMNQSWVQEDQFVPISKAAKNDKELLEKVKAIPGATYQETAMREYPYEEALGHLSGYIGPITAEKLEELKDQGYKSTDFIGRRGLELTLEERLHGKNGIKLFIQKQGDNGEEIMITETAAENGETIVLTIDAELQKSTYDAMKGEAGTSAAVDPKTGETLVLVSSPAYNPNEYMLGISESRFKELSEDPLNPLFNRFGAAYAPGSTIKPVTSAIGLEADTLNPTEGLQIEGATWQKDSSWGDYRVSRLHPEAPNPIDLNKALVYSDNIYFAQQALNMGNDTFVSGLKNFGFGEDIPFALELQSSQISNEGTIGSEGQLADSSFGQGQMLTNILHLATMYEPFLTEGTMYKPLLFMDEEKSQVWKDGLLSAENAGILRSGMRSVVVDGYAQSANSKTVKIAGKTGTAELKGEIGEEGQENGFFVSYDSESPDFILAMMIESIEDNDGSDYVAGFAAKVFEEYKAR</sequence>
<name>A0A1C7DVF0_9BACL</name>
<keyword evidence="3" id="KW-0472">Membrane</keyword>
<feature type="domain" description="Penicillin-binding protein dimerisation" evidence="5">
    <location>
        <begin position="161"/>
        <end position="316"/>
    </location>
</feature>
<dbReference type="InterPro" id="IPR005311">
    <property type="entry name" value="PBP_dimer"/>
</dbReference>
<feature type="domain" description="NTF2-like N-terminal transpeptidase" evidence="6">
    <location>
        <begin position="30"/>
        <end position="154"/>
    </location>
</feature>
<dbReference type="GO" id="GO:0046677">
    <property type="term" value="P:response to antibiotic"/>
    <property type="evidence" value="ECO:0007669"/>
    <property type="project" value="InterPro"/>
</dbReference>
<dbReference type="STRING" id="1215089.BBI08_16640"/>